<evidence type="ECO:0000256" key="2">
    <source>
        <dbReference type="ARBA" id="ARBA00029447"/>
    </source>
</evidence>
<dbReference type="GO" id="GO:0007165">
    <property type="term" value="P:signal transduction"/>
    <property type="evidence" value="ECO:0007669"/>
    <property type="project" value="UniProtKB-KW"/>
</dbReference>
<keyword evidence="4" id="KW-0812">Transmembrane</keyword>
<feature type="transmembrane region" description="Helical" evidence="4">
    <location>
        <begin position="332"/>
        <end position="356"/>
    </location>
</feature>
<evidence type="ECO:0000259" key="5">
    <source>
        <dbReference type="PROSITE" id="PS50111"/>
    </source>
</evidence>
<evidence type="ECO:0000313" key="7">
    <source>
        <dbReference type="EMBL" id="KIA76515.1"/>
    </source>
</evidence>
<dbReference type="InterPro" id="IPR003660">
    <property type="entry name" value="HAMP_dom"/>
</dbReference>
<accession>A0A0C1C5Q6</accession>
<dbReference type="PATRIC" id="fig|83552.4.peg.2375"/>
<evidence type="ECO:0000256" key="1">
    <source>
        <dbReference type="ARBA" id="ARBA00023224"/>
    </source>
</evidence>
<keyword evidence="1 3" id="KW-0807">Transducer</keyword>
<feature type="transmembrane region" description="Helical" evidence="4">
    <location>
        <begin position="21"/>
        <end position="46"/>
    </location>
</feature>
<evidence type="ECO:0000256" key="4">
    <source>
        <dbReference type="SAM" id="Phobius"/>
    </source>
</evidence>
<dbReference type="PANTHER" id="PTHR32089">
    <property type="entry name" value="METHYL-ACCEPTING CHEMOTAXIS PROTEIN MCPB"/>
    <property type="match status" value="1"/>
</dbReference>
<keyword evidence="4" id="KW-0472">Membrane</keyword>
<dbReference type="SMART" id="SM00283">
    <property type="entry name" value="MA"/>
    <property type="match status" value="1"/>
</dbReference>
<feature type="domain" description="Methyl-accepting transducer" evidence="5">
    <location>
        <begin position="410"/>
        <end position="646"/>
    </location>
</feature>
<dbReference type="Proteomes" id="UP000031307">
    <property type="component" value="Unassembled WGS sequence"/>
</dbReference>
<dbReference type="AlphaFoldDB" id="A0A0C1C5Q6"/>
<evidence type="ECO:0000313" key="8">
    <source>
        <dbReference type="Proteomes" id="UP000031307"/>
    </source>
</evidence>
<dbReference type="SUPFAM" id="SSF58104">
    <property type="entry name" value="Methyl-accepting chemotaxis protein (MCP) signaling domain"/>
    <property type="match status" value="1"/>
</dbReference>
<gene>
    <name evidence="7" type="primary">tar1</name>
    <name evidence="7" type="ORF">DB43_AE00100</name>
</gene>
<proteinExistence type="inferred from homology"/>
<dbReference type="PANTHER" id="PTHR32089:SF120">
    <property type="entry name" value="METHYL-ACCEPTING CHEMOTAXIS PROTEIN TLPQ"/>
    <property type="match status" value="1"/>
</dbReference>
<dbReference type="Gene3D" id="1.10.287.950">
    <property type="entry name" value="Methyl-accepting chemotaxis protein"/>
    <property type="match status" value="1"/>
</dbReference>
<comment type="similarity">
    <text evidence="2">Belongs to the methyl-accepting chemotaxis (MCP) protein family.</text>
</comment>
<evidence type="ECO:0000259" key="6">
    <source>
        <dbReference type="PROSITE" id="PS50885"/>
    </source>
</evidence>
<protein>
    <submittedName>
        <fullName evidence="7">Methyl-accepting chemotaxis protein Tar</fullName>
    </submittedName>
</protein>
<comment type="caution">
    <text evidence="7">The sequence shown here is derived from an EMBL/GenBank/DDBJ whole genome shotgun (WGS) entry which is preliminary data.</text>
</comment>
<organism evidence="7 8">
    <name type="scientific">Parachlamydia acanthamoebae</name>
    <dbReference type="NCBI Taxonomy" id="83552"/>
    <lineage>
        <taxon>Bacteria</taxon>
        <taxon>Pseudomonadati</taxon>
        <taxon>Chlamydiota</taxon>
        <taxon>Chlamydiia</taxon>
        <taxon>Parachlamydiales</taxon>
        <taxon>Parachlamydiaceae</taxon>
        <taxon>Parachlamydia</taxon>
    </lineage>
</organism>
<dbReference type="PROSITE" id="PS50885">
    <property type="entry name" value="HAMP"/>
    <property type="match status" value="1"/>
</dbReference>
<keyword evidence="4" id="KW-1133">Transmembrane helix</keyword>
<reference evidence="7 8" key="1">
    <citation type="journal article" date="2014" name="Mol. Biol. Evol.">
        <title>Massive expansion of Ubiquitination-related gene families within the Chlamydiae.</title>
        <authorList>
            <person name="Domman D."/>
            <person name="Collingro A."/>
            <person name="Lagkouvardos I."/>
            <person name="Gehre L."/>
            <person name="Weinmaier T."/>
            <person name="Rattei T."/>
            <person name="Subtil A."/>
            <person name="Horn M."/>
        </authorList>
    </citation>
    <scope>NUCLEOTIDE SEQUENCE [LARGE SCALE GENOMIC DNA]</scope>
    <source>
        <strain evidence="7 8">OEW1</strain>
    </source>
</reference>
<dbReference type="GO" id="GO:0016020">
    <property type="term" value="C:membrane"/>
    <property type="evidence" value="ECO:0007669"/>
    <property type="project" value="InterPro"/>
</dbReference>
<dbReference type="PROSITE" id="PS50111">
    <property type="entry name" value="CHEMOTAXIS_TRANSDUC_2"/>
    <property type="match status" value="1"/>
</dbReference>
<dbReference type="InterPro" id="IPR004089">
    <property type="entry name" value="MCPsignal_dom"/>
</dbReference>
<sequence>MHLHFLGHKMGHFFLRFSSKFTYLQKLIVIATLIFLSLAISLYYNWQFFNQKIERLENQQLGNQSVQLIRRLLENISRHVVMLSTMQYEQDIYQNDIIQMQAQISSDFRKLGLGTFKNPLPILAPSSSDLLNSESNELTQNWNLFLENVQDNNQVESIDRFKAIMDRLQLRMLYMGIESTLIQSEDVPYFLTNLAFIELPKGQSLIAQFVMLNSEKMQKKTLPNKDQKRLELLKSQLEDHLRNLSVLSESANINKNVEIKNKINRYAGSIHNLISEDEHHVGLSKNKKTFSWFSDKGIKALRESSLVWDTSFEEISRSLKEYLEHIENIKNWVIGISTALALAAFLITFLCILQVWKPMEGMIHTLQKFKAGDLSLRMPVMYQDEIGAFAILCNQVGDKFEETFKQFEKTGNVLTNYSDFISDASKQLESTAVEQEITSKQIAVTAKEIAATAKEFSNTLNTISSRGEETSTLANSGMEGLAKMENTMQQMIEASTNITSKLAVLSDKAQTITNIITTISKVAQQTNLLSLNAAIEAEKAGEHGRSFAVISREIRRLAEQTAFATVDIEKMINEMVSAVASSVMGVDKFSDEIYQGVSYVRTVGEQLTQIIEQVQKQMISFENVNIGMQNQVQGASQITEAINQWSESAQQVTNSIRRFHQTIDQLAQTNKQMHDVIKYIKAYG</sequence>
<dbReference type="Pfam" id="PF00015">
    <property type="entry name" value="MCPsignal"/>
    <property type="match status" value="1"/>
</dbReference>
<evidence type="ECO:0000256" key="3">
    <source>
        <dbReference type="PROSITE-ProRule" id="PRU00284"/>
    </source>
</evidence>
<name>A0A0C1C5Q6_9BACT</name>
<dbReference type="OMA" id="HVENTIV"/>
<dbReference type="EMBL" id="JSAM01000115">
    <property type="protein sequence ID" value="KIA76515.1"/>
    <property type="molecule type" value="Genomic_DNA"/>
</dbReference>
<feature type="domain" description="HAMP" evidence="6">
    <location>
        <begin position="353"/>
        <end position="405"/>
    </location>
</feature>
<dbReference type="CDD" id="cd06225">
    <property type="entry name" value="HAMP"/>
    <property type="match status" value="1"/>
</dbReference>